<organism evidence="1">
    <name type="scientific">Bifidobacterium fermentum</name>
    <dbReference type="NCBI Taxonomy" id="3059035"/>
    <lineage>
        <taxon>Bacteria</taxon>
        <taxon>Bacillati</taxon>
        <taxon>Actinomycetota</taxon>
        <taxon>Actinomycetes</taxon>
        <taxon>Bifidobacteriales</taxon>
        <taxon>Bifidobacteriaceae</taxon>
        <taxon>Bifidobacterium</taxon>
    </lineage>
</organism>
<gene>
    <name evidence="2" type="ORF">QN216_08505</name>
    <name evidence="1" type="ORF">QN217_01960</name>
</gene>
<evidence type="ECO:0000313" key="2">
    <source>
        <dbReference type="EMBL" id="XDS48360.1"/>
    </source>
</evidence>
<dbReference type="AlphaFoldDB" id="A0AB39UCW3"/>
<accession>A0AB39UCW3</accession>
<protein>
    <recommendedName>
        <fullName evidence="3">Integrase catalytic domain-containing protein</fullName>
    </recommendedName>
</protein>
<dbReference type="EMBL" id="CP129675">
    <property type="protein sequence ID" value="XDS46934.1"/>
    <property type="molecule type" value="Genomic_DNA"/>
</dbReference>
<sequence>MIHHSDHGSNYLSVQYTDRVIELATLQWVSWWSTQRLHSELSYRTPVEIETEFNQTTKTL</sequence>
<evidence type="ECO:0008006" key="3">
    <source>
        <dbReference type="Google" id="ProtNLM"/>
    </source>
</evidence>
<dbReference type="EMBL" id="CP129682">
    <property type="protein sequence ID" value="XDS48360.1"/>
    <property type="molecule type" value="Genomic_DNA"/>
</dbReference>
<reference evidence="1" key="1">
    <citation type="submission" date="2023-07" db="EMBL/GenBank/DDBJ databases">
        <title>Bifidobacterium aquikefiriaerophilum sp. nov. and Bifidobacterium eccum sp. nov., isolated from water kefir.</title>
        <authorList>
            <person name="Breselge S."/>
            <person name="Bellassi P."/>
            <person name="Barcenilla C."/>
            <person name="Alvarez-Ordonez A."/>
            <person name="Morelli L."/>
            <person name="Cotter P.D."/>
        </authorList>
    </citation>
    <scope>NUCLEOTIDE SEQUENCE</scope>
    <source>
        <strain evidence="2">WK013_4_14</strain>
        <strain evidence="1">WK048_4_13</strain>
    </source>
</reference>
<name>A0AB39UCW3_9BIFI</name>
<proteinExistence type="predicted"/>
<evidence type="ECO:0000313" key="1">
    <source>
        <dbReference type="EMBL" id="XDS46934.1"/>
    </source>
</evidence>
<dbReference type="RefSeq" id="WP_369342897.1">
    <property type="nucleotide sequence ID" value="NZ_CP129675.1"/>
</dbReference>